<dbReference type="Pfam" id="PF00480">
    <property type="entry name" value="ROK"/>
    <property type="match status" value="1"/>
</dbReference>
<dbReference type="Pfam" id="PF12802">
    <property type="entry name" value="MarR_2"/>
    <property type="match status" value="1"/>
</dbReference>
<organism evidence="3 4">
    <name type="scientific">Mesorhizobium kowhaii</name>
    <dbReference type="NCBI Taxonomy" id="1300272"/>
    <lineage>
        <taxon>Bacteria</taxon>
        <taxon>Pseudomonadati</taxon>
        <taxon>Pseudomonadota</taxon>
        <taxon>Alphaproteobacteria</taxon>
        <taxon>Hyphomicrobiales</taxon>
        <taxon>Phyllobacteriaceae</taxon>
        <taxon>Mesorhizobium</taxon>
    </lineage>
</organism>
<evidence type="ECO:0000313" key="3">
    <source>
        <dbReference type="EMBL" id="PZV39266.1"/>
    </source>
</evidence>
<dbReference type="RefSeq" id="WP_111543015.1">
    <property type="nucleotide sequence ID" value="NZ_MZXV01000013.1"/>
</dbReference>
<comment type="similarity">
    <text evidence="1">Belongs to the ROK (NagC/XylR) family.</text>
</comment>
<evidence type="ECO:0000313" key="4">
    <source>
        <dbReference type="Proteomes" id="UP000248616"/>
    </source>
</evidence>
<name>A0A2W7E7W0_9HYPH</name>
<reference evidence="4" key="1">
    <citation type="submission" date="2017-03" db="EMBL/GenBank/DDBJ databases">
        <authorList>
            <person name="Safronova V.I."/>
            <person name="Sazanova A.L."/>
            <person name="Chirak E.R."/>
        </authorList>
    </citation>
    <scope>NUCLEOTIDE SEQUENCE [LARGE SCALE GENOMIC DNA]</scope>
    <source>
        <strain evidence="4">Ach-343</strain>
    </source>
</reference>
<dbReference type="Proteomes" id="UP000248616">
    <property type="component" value="Unassembled WGS sequence"/>
</dbReference>
<dbReference type="SUPFAM" id="SSF46785">
    <property type="entry name" value="Winged helix' DNA-binding domain"/>
    <property type="match status" value="1"/>
</dbReference>
<dbReference type="InterPro" id="IPR000600">
    <property type="entry name" value="ROK"/>
</dbReference>
<dbReference type="Gene3D" id="1.10.10.10">
    <property type="entry name" value="Winged helix-like DNA-binding domain superfamily/Winged helix DNA-binding domain"/>
    <property type="match status" value="1"/>
</dbReference>
<dbReference type="EMBL" id="MZXV01000013">
    <property type="protein sequence ID" value="PZV39266.1"/>
    <property type="molecule type" value="Genomic_DNA"/>
</dbReference>
<proteinExistence type="inferred from homology"/>
<dbReference type="InterPro" id="IPR036388">
    <property type="entry name" value="WH-like_DNA-bd_sf"/>
</dbReference>
<dbReference type="SUPFAM" id="SSF53067">
    <property type="entry name" value="Actin-like ATPase domain"/>
    <property type="match status" value="1"/>
</dbReference>
<dbReference type="InterPro" id="IPR036390">
    <property type="entry name" value="WH_DNA-bd_sf"/>
</dbReference>
<dbReference type="InterPro" id="IPR043129">
    <property type="entry name" value="ATPase_NBD"/>
</dbReference>
<comment type="caution">
    <text evidence="3">The sequence shown here is derived from an EMBL/GenBank/DDBJ whole genome shotgun (WGS) entry which is preliminary data.</text>
</comment>
<dbReference type="AlphaFoldDB" id="A0A2W7E7W0"/>
<evidence type="ECO:0000256" key="1">
    <source>
        <dbReference type="ARBA" id="ARBA00006479"/>
    </source>
</evidence>
<keyword evidence="4" id="KW-1185">Reference proteome</keyword>
<dbReference type="PANTHER" id="PTHR18964:SF149">
    <property type="entry name" value="BIFUNCTIONAL UDP-N-ACETYLGLUCOSAMINE 2-EPIMERASE_N-ACETYLMANNOSAMINE KINASE"/>
    <property type="match status" value="1"/>
</dbReference>
<evidence type="ECO:0000259" key="2">
    <source>
        <dbReference type="Pfam" id="PF12802"/>
    </source>
</evidence>
<dbReference type="GO" id="GO:0003700">
    <property type="term" value="F:DNA-binding transcription factor activity"/>
    <property type="evidence" value="ECO:0007669"/>
    <property type="project" value="InterPro"/>
</dbReference>
<sequence>MAAAEIPNLTDSARAVLRVLAAHGPVTRPKLGAMLDLSKPTMSAAVSELSELGLVASRGLERGAIGRTATIYGIGPGAGYAIGVDVGAAQVRAVAYSMDGQPLSAAEELIPEAKSSHPDEVGAIVLSVARATMAKVGKGFRALRAVAVAVPRIVSNDRFDRPGGPSAVLGLLRRHVEVPIILENNVNCAAIGEMHYGAAQGHQTFAFLQVGVRVGLGFITEGRLFRGAGGAAGEIGRMPFPWSVSETPYREGLEHYLGSRALIERCRADWPLQEGAPPDSAKDLFARAREGSASAMAAVERHAADIGRLAAGCIGMLDPGLIVLGGGVGRNPLMTENVERVAAELAWPTRIAVSSLGDGGTALGAMKLAVDYSLGLMLREGRHPAVVLPPLPEMAQDATDMIAEAKDA</sequence>
<accession>A0A2W7E7W0</accession>
<dbReference type="PANTHER" id="PTHR18964">
    <property type="entry name" value="ROK (REPRESSOR, ORF, KINASE) FAMILY"/>
    <property type="match status" value="1"/>
</dbReference>
<gene>
    <name evidence="3" type="ORF">B5V02_04525</name>
</gene>
<dbReference type="InterPro" id="IPR000835">
    <property type="entry name" value="HTH_MarR-typ"/>
</dbReference>
<dbReference type="Gene3D" id="3.30.420.40">
    <property type="match status" value="2"/>
</dbReference>
<dbReference type="OrthoDB" id="3806841at2"/>
<protein>
    <recommendedName>
        <fullName evidence="2">HTH marR-type domain-containing protein</fullName>
    </recommendedName>
</protein>
<feature type="domain" description="HTH marR-type" evidence="2">
    <location>
        <begin position="9"/>
        <end position="57"/>
    </location>
</feature>